<evidence type="ECO:0000313" key="2">
    <source>
        <dbReference type="EMBL" id="GEL19168.1"/>
    </source>
</evidence>
<reference evidence="2 3" key="1">
    <citation type="submission" date="2019-07" db="EMBL/GenBank/DDBJ databases">
        <title>Whole genome shotgun sequence of Pseudonocardia asaccharolytica NBRC 16224.</title>
        <authorList>
            <person name="Hosoyama A."/>
            <person name="Uohara A."/>
            <person name="Ohji S."/>
            <person name="Ichikawa N."/>
        </authorList>
    </citation>
    <scope>NUCLEOTIDE SEQUENCE [LARGE SCALE GENOMIC DNA]</scope>
    <source>
        <strain evidence="2 3">NBRC 16224</strain>
    </source>
</reference>
<dbReference type="STRING" id="1123024.GCA_000423625_04056"/>
<dbReference type="SUPFAM" id="SSF49472">
    <property type="entry name" value="Transthyretin (synonym: prealbumin)"/>
    <property type="match status" value="1"/>
</dbReference>
<dbReference type="AlphaFoldDB" id="A0A511D8A1"/>
<accession>A0A511D8A1</accession>
<evidence type="ECO:0000259" key="1">
    <source>
        <dbReference type="Pfam" id="PF00576"/>
    </source>
</evidence>
<dbReference type="InterPro" id="IPR023416">
    <property type="entry name" value="Transthyretin/HIU_hydrolase_d"/>
</dbReference>
<keyword evidence="3" id="KW-1185">Reference proteome</keyword>
<name>A0A511D8A1_9PSEU</name>
<comment type="caution">
    <text evidence="2">The sequence shown here is derived from an EMBL/GenBank/DDBJ whole genome shotgun (WGS) entry which is preliminary data.</text>
</comment>
<sequence>MRELVPGLAAGTHRLAFGTGDYFTATGQRGFYPELAVTFTVTDPTQHHHVPLLLSPFAYSTYRGS</sequence>
<proteinExistence type="predicted"/>
<dbReference type="GO" id="GO:0006144">
    <property type="term" value="P:purine nucleobase metabolic process"/>
    <property type="evidence" value="ECO:0007669"/>
    <property type="project" value="TreeGrafter"/>
</dbReference>
<dbReference type="Pfam" id="PF00576">
    <property type="entry name" value="Transthyretin"/>
    <property type="match status" value="1"/>
</dbReference>
<feature type="domain" description="Transthyretin/hydroxyisourate hydrolase" evidence="1">
    <location>
        <begin position="8"/>
        <end position="64"/>
    </location>
</feature>
<organism evidence="2 3">
    <name type="scientific">Pseudonocardia asaccharolytica DSM 44247 = NBRC 16224</name>
    <dbReference type="NCBI Taxonomy" id="1123024"/>
    <lineage>
        <taxon>Bacteria</taxon>
        <taxon>Bacillati</taxon>
        <taxon>Actinomycetota</taxon>
        <taxon>Actinomycetes</taxon>
        <taxon>Pseudonocardiales</taxon>
        <taxon>Pseudonocardiaceae</taxon>
        <taxon>Pseudonocardia</taxon>
    </lineage>
</organism>
<dbReference type="PANTHER" id="PTHR10395:SF7">
    <property type="entry name" value="5-HYDROXYISOURATE HYDROLASE"/>
    <property type="match status" value="1"/>
</dbReference>
<protein>
    <recommendedName>
        <fullName evidence="1">Transthyretin/hydroxyisourate hydrolase domain-containing protein</fullName>
    </recommendedName>
</protein>
<dbReference type="Proteomes" id="UP000321328">
    <property type="component" value="Unassembled WGS sequence"/>
</dbReference>
<dbReference type="Gene3D" id="2.60.40.180">
    <property type="entry name" value="Transthyretin/hydroxyisourate hydrolase domain"/>
    <property type="match status" value="1"/>
</dbReference>
<dbReference type="EMBL" id="BJVI01000032">
    <property type="protein sequence ID" value="GEL19168.1"/>
    <property type="molecule type" value="Genomic_DNA"/>
</dbReference>
<gene>
    <name evidence="2" type="ORF">PA7_30050</name>
</gene>
<dbReference type="PANTHER" id="PTHR10395">
    <property type="entry name" value="URICASE AND TRANSTHYRETIN-RELATED"/>
    <property type="match status" value="1"/>
</dbReference>
<evidence type="ECO:0000313" key="3">
    <source>
        <dbReference type="Proteomes" id="UP000321328"/>
    </source>
</evidence>
<dbReference type="InterPro" id="IPR036817">
    <property type="entry name" value="Transthyretin/HIU_hydrolase_sf"/>
</dbReference>